<proteinExistence type="predicted"/>
<accession>A0A9W9TT68</accession>
<name>A0A9W9TT68_PENCI</name>
<reference evidence="1" key="1">
    <citation type="submission" date="2022-11" db="EMBL/GenBank/DDBJ databases">
        <authorList>
            <person name="Petersen C."/>
        </authorList>
    </citation>
    <scope>NUCLEOTIDE SEQUENCE</scope>
    <source>
        <strain evidence="1">IBT 23319</strain>
    </source>
</reference>
<dbReference type="OrthoDB" id="10465117at2759"/>
<gene>
    <name evidence="1" type="ORF">N7469_002096</name>
</gene>
<dbReference type="GeneID" id="81380183"/>
<protein>
    <submittedName>
        <fullName evidence="1">Uncharacterized protein</fullName>
    </submittedName>
</protein>
<dbReference type="Proteomes" id="UP001147733">
    <property type="component" value="Unassembled WGS sequence"/>
</dbReference>
<dbReference type="AlphaFoldDB" id="A0A9W9TT68"/>
<evidence type="ECO:0000313" key="2">
    <source>
        <dbReference type="Proteomes" id="UP001147733"/>
    </source>
</evidence>
<dbReference type="RefSeq" id="XP_056503510.1">
    <property type="nucleotide sequence ID" value="XM_056641016.1"/>
</dbReference>
<reference evidence="1" key="2">
    <citation type="journal article" date="2023" name="IMA Fungus">
        <title>Comparative genomic study of the Penicillium genus elucidates a diverse pangenome and 15 lateral gene transfer events.</title>
        <authorList>
            <person name="Petersen C."/>
            <person name="Sorensen T."/>
            <person name="Nielsen M.R."/>
            <person name="Sondergaard T.E."/>
            <person name="Sorensen J.L."/>
            <person name="Fitzpatrick D.A."/>
            <person name="Frisvad J.C."/>
            <person name="Nielsen K.L."/>
        </authorList>
    </citation>
    <scope>NUCLEOTIDE SEQUENCE</scope>
    <source>
        <strain evidence="1">IBT 23319</strain>
    </source>
</reference>
<evidence type="ECO:0000313" key="1">
    <source>
        <dbReference type="EMBL" id="KAJ5240505.1"/>
    </source>
</evidence>
<comment type="caution">
    <text evidence="1">The sequence shown here is derived from an EMBL/GenBank/DDBJ whole genome shotgun (WGS) entry which is preliminary data.</text>
</comment>
<dbReference type="EMBL" id="JAPQKT010000002">
    <property type="protein sequence ID" value="KAJ5240505.1"/>
    <property type="molecule type" value="Genomic_DNA"/>
</dbReference>
<keyword evidence="2" id="KW-1185">Reference proteome</keyword>
<organism evidence="1 2">
    <name type="scientific">Penicillium citrinum</name>
    <dbReference type="NCBI Taxonomy" id="5077"/>
    <lineage>
        <taxon>Eukaryota</taxon>
        <taxon>Fungi</taxon>
        <taxon>Dikarya</taxon>
        <taxon>Ascomycota</taxon>
        <taxon>Pezizomycotina</taxon>
        <taxon>Eurotiomycetes</taxon>
        <taxon>Eurotiomycetidae</taxon>
        <taxon>Eurotiales</taxon>
        <taxon>Aspergillaceae</taxon>
        <taxon>Penicillium</taxon>
    </lineage>
</organism>
<sequence length="107" mass="11856">MSRSSAFSLLLHPKANIASKPSGRTYFHTMLNEETWILILINLRKTKAIFKCHIACFDNIVPESLVAHPCSLPSLVLLSIELLANTARDVIMGLEDSSLLHVLDEGL</sequence>